<evidence type="ECO:0000256" key="4">
    <source>
        <dbReference type="ARBA" id="ARBA00023172"/>
    </source>
</evidence>
<evidence type="ECO:0000256" key="7">
    <source>
        <dbReference type="SAM" id="MobiDB-lite"/>
    </source>
</evidence>
<keyword evidence="3" id="KW-0238">DNA-binding</keyword>
<keyword evidence="2" id="KW-0229">DNA integration</keyword>
<evidence type="ECO:0000256" key="6">
    <source>
        <dbReference type="PROSITE-ProRule" id="PRU10137"/>
    </source>
</evidence>
<feature type="active site" description="O-(5'-phospho-DNA)-serine intermediate" evidence="5 6">
    <location>
        <position position="13"/>
    </location>
</feature>
<evidence type="ECO:0000256" key="5">
    <source>
        <dbReference type="PIRSR" id="PIRSR606118-50"/>
    </source>
</evidence>
<dbReference type="PANTHER" id="PTHR30461:SF26">
    <property type="entry name" value="RESOLVASE HOMOLOG YNEB"/>
    <property type="match status" value="1"/>
</dbReference>
<dbReference type="GO" id="GO:0000150">
    <property type="term" value="F:DNA strand exchange activity"/>
    <property type="evidence" value="ECO:0007669"/>
    <property type="project" value="InterPro"/>
</dbReference>
<dbReference type="SUPFAM" id="SSF53041">
    <property type="entry name" value="Resolvase-like"/>
    <property type="match status" value="1"/>
</dbReference>
<dbReference type="GO" id="GO:0015074">
    <property type="term" value="P:DNA integration"/>
    <property type="evidence" value="ECO:0007669"/>
    <property type="project" value="UniProtKB-KW"/>
</dbReference>
<dbReference type="PROSITE" id="PS51736">
    <property type="entry name" value="RECOMBINASES_3"/>
    <property type="match status" value="1"/>
</dbReference>
<feature type="region of interest" description="Disordered" evidence="7">
    <location>
        <begin position="136"/>
        <end position="163"/>
    </location>
</feature>
<comment type="similarity">
    <text evidence="1">Belongs to the site-specific recombinase resolvase family.</text>
</comment>
<dbReference type="InterPro" id="IPR006120">
    <property type="entry name" value="Resolvase_HTH_dom"/>
</dbReference>
<accession>A0A6A7N441</accession>
<dbReference type="CDD" id="cd00569">
    <property type="entry name" value="HTH_Hin_like"/>
    <property type="match status" value="1"/>
</dbReference>
<feature type="compositionally biased region" description="Basic and acidic residues" evidence="7">
    <location>
        <begin position="146"/>
        <end position="161"/>
    </location>
</feature>
<name>A0A6A7N441_9BURK</name>
<keyword evidence="4" id="KW-0233">DNA recombination</keyword>
<sequence length="187" mass="20348">MSKGQTVGYVRVSSVGQNTVRQLDGIELDKVFTDKCSGGDTNRPALQAMLSHVREGDTVVVHEISRLARNTADLLALVQQLTGKGVTIKFHKEQLTFTGDKENPMNKMLLTMLGAVSAFELAMINERRAEGQAKARAAGKHMGRSAKLDKDMQEKLRKEAADGASKTKLAEDYGISRATLYAILKAA</sequence>
<evidence type="ECO:0000256" key="2">
    <source>
        <dbReference type="ARBA" id="ARBA00022908"/>
    </source>
</evidence>
<dbReference type="Pfam" id="PF02796">
    <property type="entry name" value="HTH_7"/>
    <property type="match status" value="1"/>
</dbReference>
<comment type="caution">
    <text evidence="9">The sequence shown here is derived from an EMBL/GenBank/DDBJ whole genome shotgun (WGS) entry which is preliminary data.</text>
</comment>
<dbReference type="AlphaFoldDB" id="A0A6A7N441"/>
<evidence type="ECO:0000313" key="9">
    <source>
        <dbReference type="EMBL" id="MQA39628.1"/>
    </source>
</evidence>
<keyword evidence="10" id="KW-1185">Reference proteome</keyword>
<dbReference type="EMBL" id="WHUG01000005">
    <property type="protein sequence ID" value="MQA39628.1"/>
    <property type="molecule type" value="Genomic_DNA"/>
</dbReference>
<dbReference type="RefSeq" id="WP_152838899.1">
    <property type="nucleotide sequence ID" value="NZ_WHUG01000005.1"/>
</dbReference>
<dbReference type="InterPro" id="IPR050639">
    <property type="entry name" value="SSR_resolvase"/>
</dbReference>
<dbReference type="InterPro" id="IPR009057">
    <property type="entry name" value="Homeodomain-like_sf"/>
</dbReference>
<dbReference type="SMART" id="SM00857">
    <property type="entry name" value="Resolvase"/>
    <property type="match status" value="1"/>
</dbReference>
<organism evidence="9 10">
    <name type="scientific">Rugamonas aquatica</name>
    <dbReference type="NCBI Taxonomy" id="2743357"/>
    <lineage>
        <taxon>Bacteria</taxon>
        <taxon>Pseudomonadati</taxon>
        <taxon>Pseudomonadota</taxon>
        <taxon>Betaproteobacteria</taxon>
        <taxon>Burkholderiales</taxon>
        <taxon>Oxalobacteraceae</taxon>
        <taxon>Telluria group</taxon>
        <taxon>Rugamonas</taxon>
    </lineage>
</organism>
<evidence type="ECO:0000259" key="8">
    <source>
        <dbReference type="PROSITE" id="PS51736"/>
    </source>
</evidence>
<gene>
    <name evidence="9" type="ORF">GEV02_15860</name>
</gene>
<feature type="domain" description="Resolvase/invertase-type recombinase catalytic" evidence="8">
    <location>
        <begin position="5"/>
        <end position="139"/>
    </location>
</feature>
<dbReference type="Pfam" id="PF00239">
    <property type="entry name" value="Resolvase"/>
    <property type="match status" value="1"/>
</dbReference>
<proteinExistence type="inferred from homology"/>
<dbReference type="PANTHER" id="PTHR30461">
    <property type="entry name" value="DNA-INVERTASE FROM LAMBDOID PROPHAGE"/>
    <property type="match status" value="1"/>
</dbReference>
<protein>
    <submittedName>
        <fullName evidence="9">Recombinase family protein</fullName>
    </submittedName>
</protein>
<dbReference type="PROSITE" id="PS00397">
    <property type="entry name" value="RECOMBINASES_1"/>
    <property type="match status" value="1"/>
</dbReference>
<dbReference type="InterPro" id="IPR036162">
    <property type="entry name" value="Resolvase-like_N_sf"/>
</dbReference>
<dbReference type="SUPFAM" id="SSF46689">
    <property type="entry name" value="Homeodomain-like"/>
    <property type="match status" value="1"/>
</dbReference>
<dbReference type="GO" id="GO:0003677">
    <property type="term" value="F:DNA binding"/>
    <property type="evidence" value="ECO:0007669"/>
    <property type="project" value="UniProtKB-KW"/>
</dbReference>
<dbReference type="CDD" id="cd03768">
    <property type="entry name" value="SR_ResInv"/>
    <property type="match status" value="1"/>
</dbReference>
<dbReference type="InterPro" id="IPR006118">
    <property type="entry name" value="Recombinase_CS"/>
</dbReference>
<dbReference type="Gene3D" id="3.40.50.1390">
    <property type="entry name" value="Resolvase, N-terminal catalytic domain"/>
    <property type="match status" value="1"/>
</dbReference>
<reference evidence="9 10" key="1">
    <citation type="submission" date="2019-10" db="EMBL/GenBank/DDBJ databases">
        <title>Two novel species isolated from a subtropical stream in China.</title>
        <authorList>
            <person name="Lu H."/>
        </authorList>
    </citation>
    <scope>NUCLEOTIDE SEQUENCE [LARGE SCALE GENOMIC DNA]</scope>
    <source>
        <strain evidence="9 10">FT29W</strain>
    </source>
</reference>
<dbReference type="InterPro" id="IPR006119">
    <property type="entry name" value="Resolv_N"/>
</dbReference>
<dbReference type="Gene3D" id="1.10.10.60">
    <property type="entry name" value="Homeodomain-like"/>
    <property type="match status" value="1"/>
</dbReference>
<evidence type="ECO:0000256" key="1">
    <source>
        <dbReference type="ARBA" id="ARBA00009913"/>
    </source>
</evidence>
<evidence type="ECO:0000256" key="3">
    <source>
        <dbReference type="ARBA" id="ARBA00023125"/>
    </source>
</evidence>
<evidence type="ECO:0000313" key="10">
    <source>
        <dbReference type="Proteomes" id="UP000440498"/>
    </source>
</evidence>
<dbReference type="Proteomes" id="UP000440498">
    <property type="component" value="Unassembled WGS sequence"/>
</dbReference>